<dbReference type="InterPro" id="IPR007361">
    <property type="entry name" value="DUF427"/>
</dbReference>
<comment type="caution">
    <text evidence="2">The sequence shown here is derived from an EMBL/GenBank/DDBJ whole genome shotgun (WGS) entry which is preliminary data.</text>
</comment>
<keyword evidence="3" id="KW-1185">Reference proteome</keyword>
<evidence type="ECO:0000313" key="2">
    <source>
        <dbReference type="EMBL" id="MFD2694222.1"/>
    </source>
</evidence>
<proteinExistence type="predicted"/>
<dbReference type="Gene3D" id="2.170.150.40">
    <property type="entry name" value="Domain of unknown function (DUF427)"/>
    <property type="match status" value="2"/>
</dbReference>
<dbReference type="Proteomes" id="UP001597399">
    <property type="component" value="Unassembled WGS sequence"/>
</dbReference>
<name>A0ABW5S5M8_9BACL</name>
<protein>
    <submittedName>
        <fullName evidence="2">DUF427 domain-containing protein</fullName>
    </submittedName>
</protein>
<dbReference type="RefSeq" id="WP_253057776.1">
    <property type="nucleotide sequence ID" value="NZ_JAMXWM010000001.1"/>
</dbReference>
<accession>A0ABW5S5M8</accession>
<dbReference type="Pfam" id="PF04248">
    <property type="entry name" value="NTP_transf_9"/>
    <property type="match status" value="2"/>
</dbReference>
<organism evidence="2 3">
    <name type="scientific">Sporolactobacillus shoreicorticis</name>
    <dbReference type="NCBI Taxonomy" id="1923877"/>
    <lineage>
        <taxon>Bacteria</taxon>
        <taxon>Bacillati</taxon>
        <taxon>Bacillota</taxon>
        <taxon>Bacilli</taxon>
        <taxon>Bacillales</taxon>
        <taxon>Sporolactobacillaceae</taxon>
        <taxon>Sporolactobacillus</taxon>
    </lineage>
</organism>
<feature type="domain" description="DUF427" evidence="1">
    <location>
        <begin position="30"/>
        <end position="121"/>
    </location>
</feature>
<gene>
    <name evidence="2" type="ORF">ACFSUE_11375</name>
</gene>
<dbReference type="PANTHER" id="PTHR34310:SF9">
    <property type="entry name" value="BLR5716 PROTEIN"/>
    <property type="match status" value="1"/>
</dbReference>
<dbReference type="PANTHER" id="PTHR34310">
    <property type="entry name" value="DUF427 DOMAIN PROTEIN (AFU_ORTHOLOGUE AFUA_3G02220)"/>
    <property type="match status" value="1"/>
</dbReference>
<sequence>MMLHADPQWTLRDEDYEGWQIRAERSQKWIRVRFAGVTVASSKRALIVMEIQKLPIYYFPLEDVRTEFLKPSKFQEEDQNVGIKDYWHVALNGQIIEDAAWGFATPKLESNFLKGYVAFVWEKAESWLEEEEVFVHARDPYTRIDAIPSSRRVKVIVGGEVVAESTRPVILYETGLTSRYYLPREDVRMELLTESEKHTRCPYKGIASFWTVNVNGNQYTDAVWSYAEPLPEVHEIQGLISFYNEAVDSIVVDGKPWMLGSNERLPYSLISCAC</sequence>
<feature type="domain" description="DUF427" evidence="1">
    <location>
        <begin position="153"/>
        <end position="245"/>
    </location>
</feature>
<evidence type="ECO:0000259" key="1">
    <source>
        <dbReference type="Pfam" id="PF04248"/>
    </source>
</evidence>
<dbReference type="EMBL" id="JBHUMQ010000026">
    <property type="protein sequence ID" value="MFD2694222.1"/>
    <property type="molecule type" value="Genomic_DNA"/>
</dbReference>
<evidence type="ECO:0000313" key="3">
    <source>
        <dbReference type="Proteomes" id="UP001597399"/>
    </source>
</evidence>
<reference evidence="3" key="1">
    <citation type="journal article" date="2019" name="Int. J. Syst. Evol. Microbiol.">
        <title>The Global Catalogue of Microorganisms (GCM) 10K type strain sequencing project: providing services to taxonomists for standard genome sequencing and annotation.</title>
        <authorList>
            <consortium name="The Broad Institute Genomics Platform"/>
            <consortium name="The Broad Institute Genome Sequencing Center for Infectious Disease"/>
            <person name="Wu L."/>
            <person name="Ma J."/>
        </authorList>
    </citation>
    <scope>NUCLEOTIDE SEQUENCE [LARGE SCALE GENOMIC DNA]</scope>
    <source>
        <strain evidence="3">TISTR 2466</strain>
    </source>
</reference>
<dbReference type="InterPro" id="IPR038694">
    <property type="entry name" value="DUF427_sf"/>
</dbReference>